<organism evidence="1 2">
    <name type="scientific">Crassostrea virginica</name>
    <name type="common">Eastern oyster</name>
    <dbReference type="NCBI Taxonomy" id="6565"/>
    <lineage>
        <taxon>Eukaryota</taxon>
        <taxon>Metazoa</taxon>
        <taxon>Spiralia</taxon>
        <taxon>Lophotrochozoa</taxon>
        <taxon>Mollusca</taxon>
        <taxon>Bivalvia</taxon>
        <taxon>Autobranchia</taxon>
        <taxon>Pteriomorphia</taxon>
        <taxon>Ostreida</taxon>
        <taxon>Ostreoidea</taxon>
        <taxon>Ostreidae</taxon>
        <taxon>Crassostrea</taxon>
    </lineage>
</organism>
<evidence type="ECO:0000313" key="1">
    <source>
        <dbReference type="Proteomes" id="UP000694844"/>
    </source>
</evidence>
<reference evidence="2" key="1">
    <citation type="submission" date="2025-08" db="UniProtKB">
        <authorList>
            <consortium name="RefSeq"/>
        </authorList>
    </citation>
    <scope>IDENTIFICATION</scope>
    <source>
        <tissue evidence="2">Whole sample</tissue>
    </source>
</reference>
<sequence length="220" mass="25469">MAVAMDMFENLNEGKEVSPVVKRIKERFNLCFHYLKDESSVQDYFLTRLPNHIQPYKGSNGKLWKGIETTYDSYDITYEQIFTTSKPESIEEDVCHAWFSNKPTSEDMAWLEIIRKKRSYPDSAKYGQELSFPGVRVVGGSMTSPVTFVSHWELSKNYQNNLNVRFQAESSKLKIEKTPFDKDGKSFILEATYDSLHDTIIVQKTDTCVAILLNFKFNLL</sequence>
<evidence type="ECO:0000313" key="2">
    <source>
        <dbReference type="RefSeq" id="XP_022300920.1"/>
    </source>
</evidence>
<protein>
    <submittedName>
        <fullName evidence="2">Uncharacterized protein LOC111109124</fullName>
    </submittedName>
</protein>
<dbReference type="RefSeq" id="XP_022300920.1">
    <property type="nucleotide sequence ID" value="XM_022445212.1"/>
</dbReference>
<gene>
    <name evidence="2" type="primary">LOC111109124</name>
</gene>
<name>A0A8B8BBW4_CRAVI</name>
<dbReference type="AlphaFoldDB" id="A0A8B8BBW4"/>
<dbReference type="Proteomes" id="UP000694844">
    <property type="component" value="Chromosome 8"/>
</dbReference>
<accession>A0A8B8BBW4</accession>
<proteinExistence type="predicted"/>
<keyword evidence="1" id="KW-1185">Reference proteome</keyword>
<dbReference type="GeneID" id="111109124"/>
<dbReference type="KEGG" id="cvn:111109124"/>